<dbReference type="GO" id="GO:0009289">
    <property type="term" value="C:pilus"/>
    <property type="evidence" value="ECO:0007669"/>
    <property type="project" value="UniProtKB-SubCell"/>
</dbReference>
<dbReference type="OrthoDB" id="8970968at2"/>
<dbReference type="AlphaFoldDB" id="A0A837L9X6"/>
<dbReference type="SUPFAM" id="SSF49401">
    <property type="entry name" value="Bacterial adhesins"/>
    <property type="match status" value="1"/>
</dbReference>
<dbReference type="Proteomes" id="UP000036013">
    <property type="component" value="Unassembled WGS sequence"/>
</dbReference>
<comment type="caution">
    <text evidence="7">The sequence shown here is derived from an EMBL/GenBank/DDBJ whole genome shotgun (WGS) entry which is preliminary data.</text>
</comment>
<dbReference type="PANTHER" id="PTHR33420">
    <property type="entry name" value="FIMBRIAL SUBUNIT ELFA-RELATED"/>
    <property type="match status" value="1"/>
</dbReference>
<dbReference type="InterPro" id="IPR000259">
    <property type="entry name" value="Adhesion_dom_fimbrial"/>
</dbReference>
<evidence type="ECO:0000313" key="8">
    <source>
        <dbReference type="Proteomes" id="UP000036013"/>
    </source>
</evidence>
<accession>A0A837L9X6</accession>
<dbReference type="InterPro" id="IPR054160">
    <property type="entry name" value="MrkD_recept-bd"/>
</dbReference>
<keyword evidence="3" id="KW-0732">Signal</keyword>
<protein>
    <submittedName>
        <fullName evidence="7">Fimbrial protein</fullName>
    </submittedName>
</protein>
<dbReference type="GO" id="GO:0043709">
    <property type="term" value="P:cell adhesion involved in single-species biofilm formation"/>
    <property type="evidence" value="ECO:0007669"/>
    <property type="project" value="TreeGrafter"/>
</dbReference>
<dbReference type="Pfam" id="PF22003">
    <property type="entry name" value="MrkDrd"/>
    <property type="match status" value="1"/>
</dbReference>
<dbReference type="InterPro" id="IPR008966">
    <property type="entry name" value="Adhesion_dom_sf"/>
</dbReference>
<reference evidence="7 8" key="1">
    <citation type="submission" date="2015-06" db="EMBL/GenBank/DDBJ databases">
        <authorList>
            <person name="Adams M."/>
            <person name="Sutton G."/>
            <person name="Nelson K."/>
            <person name="Bonomo R."/>
            <person name="McCorrison J."/>
            <person name="Sanka R."/>
            <person name="Brinkac L."/>
            <person name="Nierman W."/>
        </authorList>
    </citation>
    <scope>NUCLEOTIDE SEQUENCE [LARGE SCALE GENOMIC DNA]</scope>
    <source>
        <strain evidence="7 8">GN02692</strain>
    </source>
</reference>
<dbReference type="Gene3D" id="2.60.40.3310">
    <property type="match status" value="1"/>
</dbReference>
<keyword evidence="4" id="KW-0281">Fimbrium</keyword>
<organism evidence="7 8">
    <name type="scientific">Enterobacter roggenkampii</name>
    <dbReference type="NCBI Taxonomy" id="1812935"/>
    <lineage>
        <taxon>Bacteria</taxon>
        <taxon>Pseudomonadati</taxon>
        <taxon>Pseudomonadota</taxon>
        <taxon>Gammaproteobacteria</taxon>
        <taxon>Enterobacterales</taxon>
        <taxon>Enterobacteriaceae</taxon>
        <taxon>Enterobacter</taxon>
        <taxon>Enterobacter cloacae complex</taxon>
    </lineage>
</organism>
<dbReference type="InterPro" id="IPR036937">
    <property type="entry name" value="Adhesion_dom_fimbrial_sf"/>
</dbReference>
<dbReference type="Gene3D" id="2.60.40.1090">
    <property type="entry name" value="Fimbrial-type adhesion domain"/>
    <property type="match status" value="1"/>
</dbReference>
<evidence type="ECO:0000256" key="2">
    <source>
        <dbReference type="ARBA" id="ARBA00006671"/>
    </source>
</evidence>
<evidence type="ECO:0000256" key="3">
    <source>
        <dbReference type="ARBA" id="ARBA00022729"/>
    </source>
</evidence>
<comment type="subcellular location">
    <subcellularLocation>
        <location evidence="1">Fimbrium</location>
    </subcellularLocation>
</comment>
<gene>
    <name evidence="7" type="ORF">ABF77_18910</name>
</gene>
<dbReference type="Pfam" id="PF00419">
    <property type="entry name" value="Fimbrial"/>
    <property type="match status" value="1"/>
</dbReference>
<evidence type="ECO:0000256" key="1">
    <source>
        <dbReference type="ARBA" id="ARBA00004561"/>
    </source>
</evidence>
<feature type="domain" description="Fimbrial-type adhesion" evidence="5">
    <location>
        <begin position="183"/>
        <end position="279"/>
    </location>
</feature>
<dbReference type="EMBL" id="LEDI01000106">
    <property type="protein sequence ID" value="KLP91655.1"/>
    <property type="molecule type" value="Genomic_DNA"/>
</dbReference>
<evidence type="ECO:0000313" key="7">
    <source>
        <dbReference type="EMBL" id="KLP91655.1"/>
    </source>
</evidence>
<proteinExistence type="inferred from homology"/>
<name>A0A837L9X6_9ENTR</name>
<dbReference type="PANTHER" id="PTHR33420:SF3">
    <property type="entry name" value="FIMBRIAL SUBUNIT ELFA"/>
    <property type="match status" value="1"/>
</dbReference>
<evidence type="ECO:0000259" key="5">
    <source>
        <dbReference type="Pfam" id="PF00419"/>
    </source>
</evidence>
<evidence type="ECO:0000256" key="4">
    <source>
        <dbReference type="ARBA" id="ARBA00023263"/>
    </source>
</evidence>
<evidence type="ECO:0000259" key="6">
    <source>
        <dbReference type="Pfam" id="PF22003"/>
    </source>
</evidence>
<feature type="domain" description="MrkD-like receptor binding" evidence="6">
    <location>
        <begin position="53"/>
        <end position="149"/>
    </location>
</feature>
<sequence>MNKYITTLLYLVLLSVLWMFTLEAKASACRLEGVEKVLNITDDITLNPADKGSTGTVLWSKTYTAPNIKYICDESAQTQWHTAYSRNYLSSSVDKVYTTEIPGIGIRMKWPANAGNTWVPGNSGSPVTCSPSCSIDNSTVLVEFVQTGNINQGESEIPAGEMVNVKVKPLLTPEDALRILTINFSAPIKVNTRSCSIYPSSTNVDLGTYSIASFQNTLNYQGDKKDFSITITCPEQAQVGLTFSSLINTKFASMNGLLGVETGEGYAKNFAIMVYEKSSPYVSSALVLGKEYPFQVSSRLTKNYQAQIFVPAEVNRENSLSAGRVVGAIQYTMALR</sequence>
<dbReference type="InterPro" id="IPR050263">
    <property type="entry name" value="Bact_Fimbrial_Adh_Pro"/>
</dbReference>
<dbReference type="RefSeq" id="WP_047748568.1">
    <property type="nucleotide sequence ID" value="NZ_JAXROS010000036.1"/>
</dbReference>
<comment type="similarity">
    <text evidence="2">Belongs to the fimbrial protein family.</text>
</comment>